<evidence type="ECO:0000313" key="1">
    <source>
        <dbReference type="EMBL" id="KIH80571.1"/>
    </source>
</evidence>
<sequence>MYPGLMGLAEPHRERTAPSFVLLIPPYLEASQKMEKCLFCDVDLNPGSDEHIFLSALGGRLITPRATCTKCNNAFASQETGKIDDALADVFEHVRNALQIWTGRKKPPPTIANAGVLDEGAFFDLAPGFIPFIRPPKVPSDLQVGSVLNLSVPNEAEAKRVLSILNKRKLQADFSNSMLIERKVPAISLGMKFDGIKVWKCIAKSAVAGFVLLYGNERARAVIDRDVRDAIICGEPAINEFCGWDFVNPWPTISKIEPHHRCIGAELSGFEHSLIVTEVGDLTVAFIEIFGGWRFSVALGPATGIPFRGVAINPRSMSPARFVIEGTAPSSYVPRTPESFKTEHSYTMAANKTAMDRVLEQWSVESHAENRSRLNQDLNAKLGSAETEEEQEAIIDEFIRKVATLEQGEAWETALNLTFGENE</sequence>
<keyword evidence="2" id="KW-1185">Reference proteome</keyword>
<evidence type="ECO:0000313" key="2">
    <source>
        <dbReference type="Proteomes" id="UP000031535"/>
    </source>
</evidence>
<comment type="caution">
    <text evidence="1">The sequence shown here is derived from an EMBL/GenBank/DDBJ whole genome shotgun (WGS) entry which is preliminary data.</text>
</comment>
<dbReference type="PATRIC" id="fig|226910.6.peg.5686"/>
<reference evidence="1 2" key="1">
    <citation type="submission" date="2015-01" db="EMBL/GenBank/DDBJ databases">
        <title>Complete genome of Pseudomonas batumici UCM B-321 producer of the batumin antibiotic with strong antistaphilococcal and potential anticancer activity.</title>
        <authorList>
            <person name="Klochko V.V."/>
            <person name="Zelena L.B."/>
            <person name="Elena K.A."/>
            <person name="Reva O.N."/>
        </authorList>
    </citation>
    <scope>NUCLEOTIDE SEQUENCE [LARGE SCALE GENOMIC DNA]</scope>
    <source>
        <strain evidence="1 2">UCM B-321</strain>
    </source>
</reference>
<name>A0A0C2HTT3_9PSED</name>
<organism evidence="1 2">
    <name type="scientific">Pseudomonas batumici</name>
    <dbReference type="NCBI Taxonomy" id="226910"/>
    <lineage>
        <taxon>Bacteria</taxon>
        <taxon>Pseudomonadati</taxon>
        <taxon>Pseudomonadota</taxon>
        <taxon>Gammaproteobacteria</taxon>
        <taxon>Pseudomonadales</taxon>
        <taxon>Pseudomonadaceae</taxon>
        <taxon>Pseudomonas</taxon>
    </lineage>
</organism>
<proteinExistence type="predicted"/>
<dbReference type="EMBL" id="JXDG01000111">
    <property type="protein sequence ID" value="KIH80571.1"/>
    <property type="molecule type" value="Genomic_DNA"/>
</dbReference>
<gene>
    <name evidence="1" type="ORF">UCMB321_5700</name>
</gene>
<dbReference type="AlphaFoldDB" id="A0A0C2HTT3"/>
<accession>A0A0C2HTT3</accession>
<protein>
    <submittedName>
        <fullName evidence="1">Uncharacterized protein</fullName>
    </submittedName>
</protein>
<dbReference type="Proteomes" id="UP000031535">
    <property type="component" value="Unassembled WGS sequence"/>
</dbReference>